<dbReference type="Gene3D" id="3.40.50.300">
    <property type="entry name" value="P-loop containing nucleotide triphosphate hydrolases"/>
    <property type="match status" value="3"/>
</dbReference>
<dbReference type="SUPFAM" id="SSF52540">
    <property type="entry name" value="P-loop containing nucleoside triphosphate hydrolases"/>
    <property type="match status" value="1"/>
</dbReference>
<dbReference type="Proteomes" id="UP000324575">
    <property type="component" value="Unassembled WGS sequence"/>
</dbReference>
<evidence type="ECO:0008006" key="5">
    <source>
        <dbReference type="Google" id="ProtNLM"/>
    </source>
</evidence>
<dbReference type="GO" id="GO:0004386">
    <property type="term" value="F:helicase activity"/>
    <property type="evidence" value="ECO:0007669"/>
    <property type="project" value="InterPro"/>
</dbReference>
<feature type="domain" description="DNA2/NAM7 helicase helicase" evidence="1">
    <location>
        <begin position="539"/>
        <end position="623"/>
    </location>
</feature>
<sequence length="949" mass="108419">MKNTQSLRILFQSFQENNLIAQTDAHQTICLICNENQQQELAGLSSVLHPGTILNLLNISEIEANTFTAEFLIFEPDYLVDTSSLAECFKPYGHHPLNYSLSRLQNRKVAAPILLGNTANFFIDEFVNEDSEHPADYLLSLKKLFQTAAFEFTACEDLTNPRLEQDFFANCQRHFNNIRYAVHTFFPKAGIDKEKVVLEPSFISNALGLQGRLDIMLYDYSKFIELKSGKATEDFRSGGTFVHSAENHYIQMILYLAILEFNLDLQPETVDSFLLYSKYPVLSKEKHSRTHLQKALSLRNQIVAQEYALQQANNSAFTQKLLSGIHSENLNTGQLSGKLFDQYLAPSIDHFHTGFALLNDLEKHYFLRIYTFIAKELWLSKAGEREYEGVKKASVLWSASMEDKLIAGEILYDLRITDNQAASENHTITLEIPEYEDLYLPNFRSGDTVVLYERNVPENTVNNQQVFKGSIEVLEGKTLKIRLRYRQKNPYVWNETSCYAIEHDYIDTTYNGMFRALSSFVQANQDRKDLLLCQRDCGQEIFLLIGPPGSGKTSITLKKMVEDEIQKNHTNILLLAYTNRAVDEICKALSDIHASLPFIRIGNELNCAPEFRKHLLEHCLENCTKRSEVAEVFQNCRIFVGTVASVWNKSELFQLKPFDLAIIDEATQLLEPHLLGILCAKSSKGSNAVQRFVLIGDHKQLPAVVLQTQEESKVNEPSLAAIGLTDLSNSLFERLYRRYQSEGLTSAYSMLLKQGRMHPDISAFPSKYFYDGQLGCAYLPHQQEQWTNRKRLHFYSVQPAEKERVGKTNINEANQIIAICQTIYQDCTDENVVFDPQSIGVITPYRNQIALIRKLLSNSGITAFTDIIVDTVERFQGSQRDIIIYSFCVKTIPQLAALPNWMEEDGKQIDRKLNVALTRAKKQLYIVGNEDLLIQNPLYKQLIEHIRHS</sequence>
<dbReference type="InterPro" id="IPR041677">
    <property type="entry name" value="DNA2/NAM7_AAA_11"/>
</dbReference>
<comment type="caution">
    <text evidence="3">The sequence shown here is derived from an EMBL/GenBank/DDBJ whole genome shotgun (WGS) entry which is preliminary data.</text>
</comment>
<evidence type="ECO:0000259" key="2">
    <source>
        <dbReference type="Pfam" id="PF13087"/>
    </source>
</evidence>
<evidence type="ECO:0000313" key="3">
    <source>
        <dbReference type="EMBL" id="KAA6301025.1"/>
    </source>
</evidence>
<protein>
    <recommendedName>
        <fullName evidence="5">DNA helicase</fullName>
    </recommendedName>
</protein>
<dbReference type="Pfam" id="PF13086">
    <property type="entry name" value="AAA_11"/>
    <property type="match status" value="2"/>
</dbReference>
<dbReference type="CDD" id="cd18808">
    <property type="entry name" value="SF1_C_Upf1"/>
    <property type="match status" value="1"/>
</dbReference>
<reference evidence="3 4" key="1">
    <citation type="submission" date="2019-03" db="EMBL/GenBank/DDBJ databases">
        <title>Single cell metagenomics reveals metabolic interactions within the superorganism composed of flagellate Streblomastix strix and complex community of Bacteroidetes bacteria on its surface.</title>
        <authorList>
            <person name="Treitli S.C."/>
            <person name="Kolisko M."/>
            <person name="Husnik F."/>
            <person name="Keeling P."/>
            <person name="Hampl V."/>
        </authorList>
    </citation>
    <scope>NUCLEOTIDE SEQUENCE [LARGE SCALE GENOMIC DNA]</scope>
    <source>
        <strain evidence="3">St1</strain>
    </source>
</reference>
<dbReference type="InterPro" id="IPR045055">
    <property type="entry name" value="DNA2/NAM7-like"/>
</dbReference>
<dbReference type="InterPro" id="IPR027417">
    <property type="entry name" value="P-loop_NTPase"/>
</dbReference>
<dbReference type="Pfam" id="PF13087">
    <property type="entry name" value="AAA_12"/>
    <property type="match status" value="1"/>
</dbReference>
<evidence type="ECO:0000259" key="1">
    <source>
        <dbReference type="Pfam" id="PF13086"/>
    </source>
</evidence>
<dbReference type="InterPro" id="IPR047187">
    <property type="entry name" value="SF1_C_Upf1"/>
</dbReference>
<dbReference type="PANTHER" id="PTHR10887">
    <property type="entry name" value="DNA2/NAM7 HELICASE FAMILY"/>
    <property type="match status" value="1"/>
</dbReference>
<feature type="domain" description="DNA2/NAM7 helicase helicase" evidence="1">
    <location>
        <begin position="625"/>
        <end position="706"/>
    </location>
</feature>
<organism evidence="3 4">
    <name type="scientific">Candidatus Ordinivivax streblomastigis</name>
    <dbReference type="NCBI Taxonomy" id="2540710"/>
    <lineage>
        <taxon>Bacteria</taxon>
        <taxon>Pseudomonadati</taxon>
        <taxon>Bacteroidota</taxon>
        <taxon>Bacteroidia</taxon>
        <taxon>Bacteroidales</taxon>
        <taxon>Candidatus Ordinivivax</taxon>
    </lineage>
</organism>
<name>A0A5M8NYM6_9BACT</name>
<dbReference type="EMBL" id="SNRX01000032">
    <property type="protein sequence ID" value="KAA6301025.1"/>
    <property type="molecule type" value="Genomic_DNA"/>
</dbReference>
<dbReference type="InterPro" id="IPR041679">
    <property type="entry name" value="DNA2/NAM7-like_C"/>
</dbReference>
<evidence type="ECO:0000313" key="4">
    <source>
        <dbReference type="Proteomes" id="UP000324575"/>
    </source>
</evidence>
<proteinExistence type="predicted"/>
<accession>A0A5M8NYM6</accession>
<dbReference type="PANTHER" id="PTHR10887:SF495">
    <property type="entry name" value="HELICASE SENATAXIN ISOFORM X1-RELATED"/>
    <property type="match status" value="1"/>
</dbReference>
<gene>
    <name evidence="3" type="ORF">EZS26_002806</name>
</gene>
<dbReference type="AlphaFoldDB" id="A0A5M8NYM6"/>
<feature type="domain" description="DNA2/NAM7 helicase-like C-terminal" evidence="2">
    <location>
        <begin position="727"/>
        <end position="930"/>
    </location>
</feature>